<keyword evidence="2" id="KW-1185">Reference proteome</keyword>
<dbReference type="AlphaFoldDB" id="A0A7N0UX15"/>
<accession>A0A7N0UX15</accession>
<proteinExistence type="predicted"/>
<sequence length="362" mass="40917">MSPVDATPTLVSKPLQLVDSEKMMLVITNEDAKVNTKEEDWGIEKKCVLLVVDKLLSNPQYSDSSVDKMDEYVEVWSLPSHVLRYALRLCTLGVCKDAQVDISFQFASSLSLCCSSYNLVGFESVDCIDNGLDRPPPLPPEMDSFITLRERLDKFKILDEYGIAGCGLGGGQSELAMFGQPISMILPSMMVWQPSNPGMKTLEKFCTPTVWVDGSLSFPWYFVIFFNCSSNQHYFEKFEQAGLRHNGTKRPPPLPPKAVQNECYVGAPCSGFLGFHSSGKVEVRQVLMAIKPTMRSNRYMQFMKTGLNNIISEGSCYVACKLVEFSWMLFLKTKWLKRRLHLKTITEGFKRHGATCLRYFHV</sequence>
<evidence type="ECO:0000313" key="1">
    <source>
        <dbReference type="EnsemblPlants" id="Kaladp0087s0015.1.v1.1.CDS.1"/>
    </source>
</evidence>
<name>A0A7N0UX15_KALFE</name>
<protein>
    <submittedName>
        <fullName evidence="1">Uncharacterized protein</fullName>
    </submittedName>
</protein>
<organism evidence="1 2">
    <name type="scientific">Kalanchoe fedtschenkoi</name>
    <name type="common">Lavender scallops</name>
    <name type="synonym">South American air plant</name>
    <dbReference type="NCBI Taxonomy" id="63787"/>
    <lineage>
        <taxon>Eukaryota</taxon>
        <taxon>Viridiplantae</taxon>
        <taxon>Streptophyta</taxon>
        <taxon>Embryophyta</taxon>
        <taxon>Tracheophyta</taxon>
        <taxon>Spermatophyta</taxon>
        <taxon>Magnoliopsida</taxon>
        <taxon>eudicotyledons</taxon>
        <taxon>Gunneridae</taxon>
        <taxon>Pentapetalae</taxon>
        <taxon>Saxifragales</taxon>
        <taxon>Crassulaceae</taxon>
        <taxon>Kalanchoe</taxon>
    </lineage>
</organism>
<dbReference type="EnsemblPlants" id="Kaladp0087s0015.1.v1.1">
    <property type="protein sequence ID" value="Kaladp0087s0015.1.v1.1.CDS.1"/>
    <property type="gene ID" value="Kaladp0087s0015.v1.1"/>
</dbReference>
<dbReference type="Proteomes" id="UP000594263">
    <property type="component" value="Unplaced"/>
</dbReference>
<reference evidence="1" key="1">
    <citation type="submission" date="2021-01" db="UniProtKB">
        <authorList>
            <consortium name="EnsemblPlants"/>
        </authorList>
    </citation>
    <scope>IDENTIFICATION</scope>
</reference>
<evidence type="ECO:0000313" key="2">
    <source>
        <dbReference type="Proteomes" id="UP000594263"/>
    </source>
</evidence>
<dbReference type="Gramene" id="Kaladp0087s0015.1.v1.1">
    <property type="protein sequence ID" value="Kaladp0087s0015.1.v1.1.CDS.1"/>
    <property type="gene ID" value="Kaladp0087s0015.v1.1"/>
</dbReference>